<keyword evidence="5 7" id="KW-0574">Periplasm</keyword>
<gene>
    <name evidence="9" type="primary">flgA</name>
    <name evidence="9" type="ordered locus">M5M_02190</name>
</gene>
<name>K4KUS4_SIMAS</name>
<dbReference type="Gene3D" id="3.90.1210.10">
    <property type="entry name" value="Antifreeze-like/N-acetylneuraminic acid synthase C-terminal domain"/>
    <property type="match status" value="1"/>
</dbReference>
<dbReference type="PANTHER" id="PTHR36307:SF1">
    <property type="entry name" value="FLAGELLA BASAL BODY P-RING FORMATION PROTEIN FLGA"/>
    <property type="match status" value="1"/>
</dbReference>
<protein>
    <recommendedName>
        <fullName evidence="3 7">Flagella basal body P-ring formation protein FlgA</fullName>
    </recommendedName>
</protein>
<dbReference type="SMART" id="SM00858">
    <property type="entry name" value="SAF"/>
    <property type="match status" value="1"/>
</dbReference>
<keyword evidence="9" id="KW-0969">Cilium</keyword>
<dbReference type="InterPro" id="IPR017585">
    <property type="entry name" value="SAF_FlgA"/>
</dbReference>
<dbReference type="InterPro" id="IPR041231">
    <property type="entry name" value="FlgA_N"/>
</dbReference>
<keyword evidence="4 7" id="KW-0732">Signal</keyword>
<dbReference type="RefSeq" id="WP_015045830.1">
    <property type="nucleotide sequence ID" value="NC_018868.3"/>
</dbReference>
<evidence type="ECO:0000256" key="5">
    <source>
        <dbReference type="ARBA" id="ARBA00022764"/>
    </source>
</evidence>
<dbReference type="InterPro" id="IPR013974">
    <property type="entry name" value="SAF"/>
</dbReference>
<dbReference type="PANTHER" id="PTHR36307">
    <property type="entry name" value="FLAGELLA BASAL BODY P-RING FORMATION PROTEIN FLGA"/>
    <property type="match status" value="1"/>
</dbReference>
<evidence type="ECO:0000256" key="4">
    <source>
        <dbReference type="ARBA" id="ARBA00022729"/>
    </source>
</evidence>
<comment type="function">
    <text evidence="6 7">Involved in the assembly process of the P-ring formation. It may associate with FlgF on the rod constituting a structure essential for the P-ring assembly or may act as a modulator protein for the P-ring assembly.</text>
</comment>
<organism evidence="9 10">
    <name type="scientific">Simiduia agarivorans (strain DSM 21679 / JCM 13881 / BCRC 17597 / SA1)</name>
    <dbReference type="NCBI Taxonomy" id="1117647"/>
    <lineage>
        <taxon>Bacteria</taxon>
        <taxon>Pseudomonadati</taxon>
        <taxon>Pseudomonadota</taxon>
        <taxon>Gammaproteobacteria</taxon>
        <taxon>Cellvibrionales</taxon>
        <taxon>Cellvibrionaceae</taxon>
        <taxon>Simiduia</taxon>
    </lineage>
</organism>
<feature type="domain" description="SAF" evidence="8">
    <location>
        <begin position="110"/>
        <end position="172"/>
    </location>
</feature>
<evidence type="ECO:0000256" key="6">
    <source>
        <dbReference type="ARBA" id="ARBA00025643"/>
    </source>
</evidence>
<evidence type="ECO:0000256" key="7">
    <source>
        <dbReference type="RuleBase" id="RU362063"/>
    </source>
</evidence>
<comment type="similarity">
    <text evidence="2 7">Belongs to the FlgA family.</text>
</comment>
<dbReference type="InterPro" id="IPR039246">
    <property type="entry name" value="Flagellar_FlgA"/>
</dbReference>
<feature type="chain" id="PRO_5005138042" description="Flagella basal body P-ring formation protein FlgA" evidence="7">
    <location>
        <begin position="22"/>
        <end position="235"/>
    </location>
</feature>
<dbReference type="OrthoDB" id="1669037at2"/>
<dbReference type="GO" id="GO:0042597">
    <property type="term" value="C:periplasmic space"/>
    <property type="evidence" value="ECO:0007669"/>
    <property type="project" value="UniProtKB-SubCell"/>
</dbReference>
<evidence type="ECO:0000259" key="8">
    <source>
        <dbReference type="SMART" id="SM00858"/>
    </source>
</evidence>
<dbReference type="NCBIfam" id="TIGR03170">
    <property type="entry name" value="flgA_cterm"/>
    <property type="match status" value="1"/>
</dbReference>
<dbReference type="eggNOG" id="COG1261">
    <property type="taxonomic scope" value="Bacteria"/>
</dbReference>
<dbReference type="AlphaFoldDB" id="K4KUS4"/>
<keyword evidence="9" id="KW-0282">Flagellum</keyword>
<evidence type="ECO:0000313" key="9">
    <source>
        <dbReference type="EMBL" id="AFU97657.1"/>
    </source>
</evidence>
<evidence type="ECO:0000256" key="2">
    <source>
        <dbReference type="ARBA" id="ARBA00010474"/>
    </source>
</evidence>
<keyword evidence="10" id="KW-1185">Reference proteome</keyword>
<feature type="signal peptide" evidence="7">
    <location>
        <begin position="1"/>
        <end position="21"/>
    </location>
</feature>
<evidence type="ECO:0000256" key="1">
    <source>
        <dbReference type="ARBA" id="ARBA00004418"/>
    </source>
</evidence>
<comment type="subcellular location">
    <subcellularLocation>
        <location evidence="1 7">Periplasm</location>
    </subcellularLocation>
</comment>
<dbReference type="GO" id="GO:0044780">
    <property type="term" value="P:bacterial-type flagellum assembly"/>
    <property type="evidence" value="ECO:0007669"/>
    <property type="project" value="InterPro"/>
</dbReference>
<sequence length="235" mass="25789">MTCLRTLTFGVLAVLSQVCVATEQWQALEPVSRTAQDYLTAYYQGLYPAYNLSIRVNQPDDRLKLRRCDKELTPSHSSLSPAGGQSTVRVSCNGAHPWNLYVSADVTIRAPVVHASTSLPKGEQLTDADLVLIEVPLDQAPRGFLLLKEEAIGMETRRSLRPQQALRARDLIEPMLIQRGDRVVVAANIGGLTVIAPGTALSNGRLGQQIPIENLRSERKIRAKVVAEGRVEVPM</sequence>
<proteinExistence type="inferred from homology"/>
<dbReference type="Proteomes" id="UP000000466">
    <property type="component" value="Chromosome"/>
</dbReference>
<evidence type="ECO:0000256" key="3">
    <source>
        <dbReference type="ARBA" id="ARBA00014754"/>
    </source>
</evidence>
<accession>K4KUS4</accession>
<dbReference type="KEGG" id="saga:M5M_02190"/>
<dbReference type="Pfam" id="PF13144">
    <property type="entry name" value="ChapFlgA"/>
    <property type="match status" value="1"/>
</dbReference>
<dbReference type="STRING" id="1117647.M5M_02190"/>
<dbReference type="Gene3D" id="2.30.30.760">
    <property type="match status" value="1"/>
</dbReference>
<evidence type="ECO:0000313" key="10">
    <source>
        <dbReference type="Proteomes" id="UP000000466"/>
    </source>
</evidence>
<dbReference type="Pfam" id="PF17656">
    <property type="entry name" value="ChapFlgA_N"/>
    <property type="match status" value="1"/>
</dbReference>
<keyword evidence="7" id="KW-1005">Bacterial flagellum biogenesis</keyword>
<dbReference type="HOGENOM" id="CLU_070510_4_0_6"/>
<dbReference type="CDD" id="cd11614">
    <property type="entry name" value="SAF_CpaB_FlgA_like"/>
    <property type="match status" value="1"/>
</dbReference>
<reference evidence="9 10" key="1">
    <citation type="journal article" date="2013" name="Genome Announc.">
        <title>Complete genome sequence of Simiduia agarivorans SA1(T), a marine bacterium able to degrade a variety of polysaccharides.</title>
        <authorList>
            <person name="Lin S.Y."/>
            <person name="Shieh W.Y."/>
            <person name="Chen J.S."/>
            <person name="Tang S.L."/>
        </authorList>
    </citation>
    <scope>NUCLEOTIDE SEQUENCE [LARGE SCALE GENOMIC DNA]</scope>
    <source>
        <strain evidence="10">DSM 21679 / JCM 13881 / BCRC 17597 / SA1</strain>
    </source>
</reference>
<keyword evidence="9" id="KW-0966">Cell projection</keyword>
<dbReference type="EMBL" id="CP003746">
    <property type="protein sequence ID" value="AFU97657.1"/>
    <property type="molecule type" value="Genomic_DNA"/>
</dbReference>